<sequence length="36" mass="3662">YALGAIIPVPSGLDEYTTDEGPILVGFDESAIGAIP</sequence>
<proteinExistence type="predicted"/>
<reference evidence="1" key="1">
    <citation type="submission" date="2021-02" db="EMBL/GenBank/DDBJ databases">
        <authorList>
            <person name="Nowell W R."/>
        </authorList>
    </citation>
    <scope>NUCLEOTIDE SEQUENCE</scope>
</reference>
<dbReference type="AlphaFoldDB" id="A0A815YVX3"/>
<protein>
    <submittedName>
        <fullName evidence="1">Uncharacterized protein</fullName>
    </submittedName>
</protein>
<comment type="caution">
    <text evidence="1">The sequence shown here is derived from an EMBL/GenBank/DDBJ whole genome shotgun (WGS) entry which is preliminary data.</text>
</comment>
<evidence type="ECO:0000313" key="1">
    <source>
        <dbReference type="EMBL" id="CAF1575312.1"/>
    </source>
</evidence>
<gene>
    <name evidence="1" type="ORF">SEV965_LOCUS39741</name>
</gene>
<name>A0A815YVX3_9BILA</name>
<evidence type="ECO:0000313" key="2">
    <source>
        <dbReference type="Proteomes" id="UP000663889"/>
    </source>
</evidence>
<organism evidence="1 2">
    <name type="scientific">Rotaria sordida</name>
    <dbReference type="NCBI Taxonomy" id="392033"/>
    <lineage>
        <taxon>Eukaryota</taxon>
        <taxon>Metazoa</taxon>
        <taxon>Spiralia</taxon>
        <taxon>Gnathifera</taxon>
        <taxon>Rotifera</taxon>
        <taxon>Eurotatoria</taxon>
        <taxon>Bdelloidea</taxon>
        <taxon>Philodinida</taxon>
        <taxon>Philodinidae</taxon>
        <taxon>Rotaria</taxon>
    </lineage>
</organism>
<accession>A0A815YVX3</accession>
<dbReference type="Proteomes" id="UP000663889">
    <property type="component" value="Unassembled WGS sequence"/>
</dbReference>
<dbReference type="EMBL" id="CAJNOU010016527">
    <property type="protein sequence ID" value="CAF1575312.1"/>
    <property type="molecule type" value="Genomic_DNA"/>
</dbReference>
<feature type="non-terminal residue" evidence="1">
    <location>
        <position position="1"/>
    </location>
</feature>